<proteinExistence type="predicted"/>
<dbReference type="EMBL" id="CP034205">
    <property type="protein sequence ID" value="QBZ55141.1"/>
    <property type="molecule type" value="Genomic_DNA"/>
</dbReference>
<name>A0A4P7N2F8_PYROR</name>
<evidence type="ECO:0000313" key="2">
    <source>
        <dbReference type="EMBL" id="QBZ55141.1"/>
    </source>
</evidence>
<dbReference type="PANTHER" id="PTHR35186">
    <property type="entry name" value="ANK_REP_REGION DOMAIN-CONTAINING PROTEIN"/>
    <property type="match status" value="1"/>
</dbReference>
<accession>A0A4P7N2F8</accession>
<dbReference type="Proteomes" id="UP000294847">
    <property type="component" value="Chromosome 2"/>
</dbReference>
<dbReference type="PANTHER" id="PTHR35186:SF4">
    <property type="entry name" value="PRION-INHIBITION AND PROPAGATION HELO DOMAIN-CONTAINING PROTEIN"/>
    <property type="match status" value="1"/>
</dbReference>
<feature type="region of interest" description="Disordered" evidence="1">
    <location>
        <begin position="291"/>
        <end position="313"/>
    </location>
</feature>
<evidence type="ECO:0000313" key="3">
    <source>
        <dbReference type="Proteomes" id="UP000294847"/>
    </source>
</evidence>
<evidence type="ECO:0000256" key="1">
    <source>
        <dbReference type="SAM" id="MobiDB-lite"/>
    </source>
</evidence>
<gene>
    <name evidence="2" type="ORF">PoMZ_00033</name>
</gene>
<protein>
    <submittedName>
        <fullName evidence="2">Uncharacterized protein</fullName>
    </submittedName>
</protein>
<organism evidence="2 3">
    <name type="scientific">Pyricularia oryzae</name>
    <name type="common">Rice blast fungus</name>
    <name type="synonym">Magnaporthe oryzae</name>
    <dbReference type="NCBI Taxonomy" id="318829"/>
    <lineage>
        <taxon>Eukaryota</taxon>
        <taxon>Fungi</taxon>
        <taxon>Dikarya</taxon>
        <taxon>Ascomycota</taxon>
        <taxon>Pezizomycotina</taxon>
        <taxon>Sordariomycetes</taxon>
        <taxon>Sordariomycetidae</taxon>
        <taxon>Magnaporthales</taxon>
        <taxon>Pyriculariaceae</taxon>
        <taxon>Pyricularia</taxon>
    </lineage>
</organism>
<sequence>MDPVSLTLGLLPLIAGTVKGAKKTRTKLHALVNYADEVKRVHMRFMIQESRVRTQSALLICHARAVPLNVNIETELLEQAAADLPTTLSLGDEKIKRYLGDSYNTCVELFCDISSKQTAILKMLERFESDTTSSHSRVSERLSKGIAFAFRESKCTELVNDLQTALDGLTQLNRDRRDLQLSLSAEAPCKPLVLAKASNQPSLAFPPYERITRATKDLHLALSSAFMGTPSSATIAHARKDIAHQAKLFIDASKTNDEVRSTIMLSSIFSLQNSAKLLNLTVKSVEIWDAESGGSDQDQPQRKKTRPSVRKSVRTECPVLSTGVNAMIQSQPSSTRQLQAHAFELCTCLHRGCCSGGKAKHQGKGRAGAIPGSLHTLSTPAYTHSFLPTHGADYCRPSNLAKDFMSLREAFDYDPEPNFSKTDQLKLARNIATALLKFHGTPWLGDFWGVRDLSLVSVASGGIGSSLGQSMRTLHVGLDAAQALAPRRLPPRESSAASLGRQTLLARRPKDAPAQDCPQLLDAGTIRGSMQLHRIDNLPLYYLGVVLLQIDRWEPVNEDDLSRVYQLARKKPRLGERYAYIVQKCLKCCFAQAREADYDLSNLGLQTGVYQEVVCGISGILEGLNIIDEE</sequence>
<dbReference type="AlphaFoldDB" id="A0A4P7N2F8"/>
<reference evidence="2 3" key="1">
    <citation type="journal article" date="2019" name="Mol. Biol. Evol.">
        <title>Blast fungal genomes show frequent chromosomal changes, gene gains and losses, and effector gene turnover.</title>
        <authorList>
            <person name="Gomez Luciano L.B."/>
            <person name="Jason Tsai I."/>
            <person name="Chuma I."/>
            <person name="Tosa Y."/>
            <person name="Chen Y.H."/>
            <person name="Li J.Y."/>
            <person name="Li M.Y."/>
            <person name="Jade Lu M.Y."/>
            <person name="Nakayashiki H."/>
            <person name="Li W.H."/>
        </authorList>
    </citation>
    <scope>NUCLEOTIDE SEQUENCE [LARGE SCALE GENOMIC DNA]</scope>
    <source>
        <strain evidence="2">MZ5-1-6</strain>
    </source>
</reference>
<feature type="compositionally biased region" description="Basic residues" evidence="1">
    <location>
        <begin position="302"/>
        <end position="312"/>
    </location>
</feature>